<protein>
    <recommendedName>
        <fullName evidence="3">Type IV secretion protein Rhs</fullName>
    </recommendedName>
</protein>
<dbReference type="AlphaFoldDB" id="A0A378TVY0"/>
<name>A0A378TVY0_NEIEL</name>
<dbReference type="Proteomes" id="UP000254927">
    <property type="component" value="Unassembled WGS sequence"/>
</dbReference>
<dbReference type="EMBL" id="UGQW01000002">
    <property type="protein sequence ID" value="STZ66951.1"/>
    <property type="molecule type" value="Genomic_DNA"/>
</dbReference>
<evidence type="ECO:0000313" key="2">
    <source>
        <dbReference type="Proteomes" id="UP000254927"/>
    </source>
</evidence>
<proteinExistence type="predicted"/>
<sequence>MPESRRLTDGETRLARSVFGNHLDYAAVRICRAPKWLTAAVSPNGSIYYPAPHYLDDFSQAGTSYQIWLIHELTHVWQWQHGFQTWLGGLLLWTRGGYLGRRAYHCPALGRIVSFAELNMEQQAEILASHFAVSAGYRPASAEELGQYRRILDAFFHQSCGNRPLPRYFARICPAKSTEN</sequence>
<organism evidence="1 2">
    <name type="scientific">Neisseria elongata</name>
    <dbReference type="NCBI Taxonomy" id="495"/>
    <lineage>
        <taxon>Bacteria</taxon>
        <taxon>Pseudomonadati</taxon>
        <taxon>Pseudomonadota</taxon>
        <taxon>Betaproteobacteria</taxon>
        <taxon>Neisseriales</taxon>
        <taxon>Neisseriaceae</taxon>
        <taxon>Neisseria</taxon>
    </lineage>
</organism>
<gene>
    <name evidence="1" type="ORF">NCTC10660_00419</name>
</gene>
<dbReference type="RefSeq" id="WP_074894378.1">
    <property type="nucleotide sequence ID" value="NZ_CP031252.1"/>
</dbReference>
<evidence type="ECO:0008006" key="3">
    <source>
        <dbReference type="Google" id="ProtNLM"/>
    </source>
</evidence>
<reference evidence="1 2" key="1">
    <citation type="submission" date="2018-06" db="EMBL/GenBank/DDBJ databases">
        <authorList>
            <consortium name="Pathogen Informatics"/>
            <person name="Doyle S."/>
        </authorList>
    </citation>
    <scope>NUCLEOTIDE SEQUENCE [LARGE SCALE GENOMIC DNA]</scope>
    <source>
        <strain evidence="1 2">NCTC10660</strain>
    </source>
</reference>
<evidence type="ECO:0000313" key="1">
    <source>
        <dbReference type="EMBL" id="STZ66951.1"/>
    </source>
</evidence>
<dbReference type="GeneID" id="93351432"/>
<accession>A0A378TVY0</accession>